<evidence type="ECO:0000313" key="1">
    <source>
        <dbReference type="EMBL" id="WLS01690.1"/>
    </source>
</evidence>
<dbReference type="InterPro" id="IPR036388">
    <property type="entry name" value="WH-like_DNA-bd_sf"/>
</dbReference>
<dbReference type="SUPFAM" id="SSF46785">
    <property type="entry name" value="Winged helix' DNA-binding domain"/>
    <property type="match status" value="1"/>
</dbReference>
<sequence>MKLTDAQTKVLQYLAERPTVYTHPTGPEISTALGHVAYWASAKLASLEKKGLAERVGSAVGGGNQYRITPAGRNALDKERG</sequence>
<dbReference type="EMBL" id="CP132314">
    <property type="protein sequence ID" value="WLS01690.1"/>
    <property type="molecule type" value="Genomic_DNA"/>
</dbReference>
<evidence type="ECO:0000313" key="2">
    <source>
        <dbReference type="Proteomes" id="UP001225788"/>
    </source>
</evidence>
<dbReference type="RefSeq" id="WP_306156748.1">
    <property type="nucleotide sequence ID" value="NZ_CP132314.1"/>
</dbReference>
<name>A0ABY9JZD8_9HYPH</name>
<reference evidence="1 2" key="1">
    <citation type="submission" date="2023-08" db="EMBL/GenBank/DDBJ databases">
        <title>Pathogen: clinical or host-associated sample.</title>
        <authorList>
            <person name="Hergert J."/>
            <person name="Casey R."/>
            <person name="Wagner J."/>
            <person name="Young E.L."/>
            <person name="Oakeson K.F."/>
        </authorList>
    </citation>
    <scope>NUCLEOTIDE SEQUENCE [LARGE SCALE GENOMIC DNA]</scope>
    <source>
        <strain evidence="1 2">UPHL-collab-2</strain>
    </source>
</reference>
<keyword evidence="2" id="KW-1185">Reference proteome</keyword>
<accession>A0ABY9JZD8</accession>
<dbReference type="Proteomes" id="UP001225788">
    <property type="component" value="Chromosome"/>
</dbReference>
<dbReference type="InterPro" id="IPR036390">
    <property type="entry name" value="WH_DNA-bd_sf"/>
</dbReference>
<dbReference type="Gene3D" id="1.10.10.10">
    <property type="entry name" value="Winged helix-like DNA-binding domain superfamily/Winged helix DNA-binding domain"/>
    <property type="match status" value="1"/>
</dbReference>
<gene>
    <name evidence="1" type="ORF">Q9315_09535</name>
</gene>
<protein>
    <submittedName>
        <fullName evidence="1">MarR family winged helix-turn-helix transcriptional regulator</fullName>
    </submittedName>
</protein>
<proteinExistence type="predicted"/>
<organism evidence="1 2">
    <name type="scientific">Shinella oryzae</name>
    <dbReference type="NCBI Taxonomy" id="2871820"/>
    <lineage>
        <taxon>Bacteria</taxon>
        <taxon>Pseudomonadati</taxon>
        <taxon>Pseudomonadota</taxon>
        <taxon>Alphaproteobacteria</taxon>
        <taxon>Hyphomicrobiales</taxon>
        <taxon>Rhizobiaceae</taxon>
        <taxon>Shinella</taxon>
    </lineage>
</organism>